<protein>
    <submittedName>
        <fullName evidence="8">Polycystin-2</fullName>
    </submittedName>
</protein>
<comment type="subcellular location">
    <subcellularLocation>
        <location evidence="1">Membrane</location>
        <topology evidence="1">Multi-pass membrane protein</topology>
    </subcellularLocation>
</comment>
<evidence type="ECO:0000256" key="4">
    <source>
        <dbReference type="ARBA" id="ARBA00023136"/>
    </source>
</evidence>
<dbReference type="InterPro" id="IPR051223">
    <property type="entry name" value="Polycystin"/>
</dbReference>
<evidence type="ECO:0000256" key="5">
    <source>
        <dbReference type="SAM" id="MobiDB-lite"/>
    </source>
</evidence>
<dbReference type="Gene3D" id="1.10.510.10">
    <property type="entry name" value="Transferase(Phosphotransferase) domain 1"/>
    <property type="match status" value="1"/>
</dbReference>
<dbReference type="InterPro" id="IPR032723">
    <property type="entry name" value="Deaminase_LmjF365940"/>
</dbReference>
<dbReference type="OrthoDB" id="423150at2759"/>
<dbReference type="PROSITE" id="PS50011">
    <property type="entry name" value="PROTEIN_KINASE_DOM"/>
    <property type="match status" value="1"/>
</dbReference>
<keyword evidence="9" id="KW-1185">Reference proteome</keyword>
<feature type="compositionally biased region" description="Polar residues" evidence="5">
    <location>
        <begin position="879"/>
        <end position="890"/>
    </location>
</feature>
<dbReference type="GO" id="GO:0005524">
    <property type="term" value="F:ATP binding"/>
    <property type="evidence" value="ECO:0007669"/>
    <property type="project" value="InterPro"/>
</dbReference>
<feature type="region of interest" description="Disordered" evidence="5">
    <location>
        <begin position="387"/>
        <end position="415"/>
    </location>
</feature>
<feature type="transmembrane region" description="Helical" evidence="6">
    <location>
        <begin position="1504"/>
        <end position="1524"/>
    </location>
</feature>
<keyword evidence="3 6" id="KW-1133">Transmembrane helix</keyword>
<evidence type="ECO:0000256" key="6">
    <source>
        <dbReference type="SAM" id="Phobius"/>
    </source>
</evidence>
<dbReference type="GO" id="GO:0016020">
    <property type="term" value="C:membrane"/>
    <property type="evidence" value="ECO:0007669"/>
    <property type="project" value="UniProtKB-SubCell"/>
</dbReference>
<dbReference type="InterPro" id="IPR016193">
    <property type="entry name" value="Cytidine_deaminase-like"/>
</dbReference>
<feature type="compositionally biased region" description="Pro residues" evidence="5">
    <location>
        <begin position="1017"/>
        <end position="1030"/>
    </location>
</feature>
<feature type="region of interest" description="Disordered" evidence="5">
    <location>
        <begin position="872"/>
        <end position="1078"/>
    </location>
</feature>
<dbReference type="SUPFAM" id="SSF56112">
    <property type="entry name" value="Protein kinase-like (PK-like)"/>
    <property type="match status" value="1"/>
</dbReference>
<dbReference type="Proteomes" id="UP000186817">
    <property type="component" value="Unassembled WGS sequence"/>
</dbReference>
<dbReference type="Pfam" id="PF07714">
    <property type="entry name" value="PK_Tyr_Ser-Thr"/>
    <property type="match status" value="1"/>
</dbReference>
<evidence type="ECO:0000313" key="9">
    <source>
        <dbReference type="Proteomes" id="UP000186817"/>
    </source>
</evidence>
<evidence type="ECO:0000259" key="7">
    <source>
        <dbReference type="PROSITE" id="PS50011"/>
    </source>
</evidence>
<gene>
    <name evidence="8" type="primary">pkd2</name>
    <name evidence="8" type="ORF">AK812_SmicGene15300</name>
</gene>
<sequence length="1865" mass="205554">MTEPGTSLEYPLPIRLTKPVPFANGLKLMRCFHFCHAFWPSLASSRSSPKVTFQDQADVRTEPEKEPDEEEEAPVSVKDRLLQRLTRMNTQDLLQKIRRNISSFSVIDIEDLSWDWEDISTEPDIAFAVMELKEFVAEWQEAATDKFWQRKSHKVVLAVVCCARDDGSLVAMRGMNTEVSLPSGSLCAERAGIARAATEFFHANTIKVIAVVDPSGDIAPLCPCEVCQSWLSKLRDQSPRITVVAFPAKENDFQRVVVRRNGKDVRPPTSVSARSSLKQVNANVALCLRSRCAEMPAFQIEGRTGAFGRAGSARSRPGGKGFIPFVVRPMAPLPGVHPGALPRSEGEDPVLSALQRYREAAGSTFHPLSEVEEPDDQAPFEDLAQRFAARSSPSASSSSSPKCHRPPVRPSEFHGLQEDVRNAVCGFGTYGDLRDFLPTWLSWMSPWLEPAAPELCGLPSGQFRGAGASGGMTPADSPRCASEAEDSSTPVVVPASFSSGIKQVGLPSPPVSQAKDGLSRPRVRRALEAIRELPDGLRSSTFDDLVIPEEVEQVLGPLPDCAEEGLEIGGVFLDYSEGWGLGKVCQGLVGDKTAALVVQLRLPKPLNNGQMRRLGAALRRGALEARSDLSRPVGAVTPSDGSPGVWIAWERPGGSCSTLSPLPIELQESAPGLSWRLSVARQLCLAVDALHRSGKVHGSLSPRNVLVATTGDVTILEAGLVDALLEVDALREHDLLGALGLQFARYAAPEGWHVPRSGGTAADIFALGLVLLEVFECCGQPNPECKSLQQLSAKMLPKRGHWQPQVKASTFYGELPKIARSTIELCFHADPGKRPSAQELLFGLAAPPEVAEVEQLQDITFAEFKNLLYGSDESDGLKSGSTAISGSSEKSQQDLDADLNAEVAEEQGMKPLAKPPRHMSWPSGPRPEFRASPARRPGDQDVPEENGMCPDVSENRCAKRPRAFSADDAEGLLELPLPPPPPQLRCQVKASPRAPRVRRPTTLEATVEEPSALSPLSPGPPPPPPPPRPQVPWVHSLEPPAIEAGLPERAPSRKSRPPSPPRQLDRQEEAKQAGRAPEESVAEMCSGVLAAAVLADRHSIYYWVTVSAGQEIDHLDPETVAFRCGVPVRELFSYWEKEVNCDIAVRTLPRTLMLIICFAAMLLVHETVAETQSVEKAIRFDIEENANFAFNDIATMGHKNYKDVNSFTDFYSWLRLGFASIYLPRSSSISEGSTLPSAALSVRDMSEMPYLNFNRKIGPVKLVKEVAQAGTCPNTESTTRTCYAAGTDFVIHPTEFDMAFTSFEEDTSANGTVWLSLVEDINAQIDAMERSGWLGADTRRWKITFVTYNADFDMLTSTDIHFVLSRSGRIWKEISFMSLMLSPYGNLWGLVWEILFFGSITTIFIEELLEIFRGVCTRSSDGKFRCRCGYFLMDYFTVWNVVDWCSIIVAYTLLGMWINRCLMVASLQNDLNGLKTACADVNDRDLCKDLTELVMKSAADTGEVSASTSLVSSFYPFCILLRLFKTFSLQPRLAVVTRTLWMSFADLVHFGIIFFSVFVTYVFMAMGFFGRTVEGYSDFGISFITLFRSLMGDADFVAMEDQVGRAIAGVFHISFMLCMLLILLNMLIAIIMDVYGETKRSAQFSDPVWDDITDFFRRWYHARKGDRVSLSEAKDTFMAYLEEKAEEEVEVQVEGAPELQNKKSIFVELEESEEIVTVNDLMKKVPKMSQEQAEHSIFEAVKWFEKNADMEVPTVEVLRGVRQLQLKFGCQTKLHHSSTSVLILDEASGSGPPRSEAESESAAREEKKDSLVQAALGPGLRSLVSDSLHRVELEGGLSVRAKKMLTQLLDTAQTILEEEGVERRL</sequence>
<evidence type="ECO:0000256" key="2">
    <source>
        <dbReference type="ARBA" id="ARBA00022692"/>
    </source>
</evidence>
<dbReference type="InterPro" id="IPR013122">
    <property type="entry name" value="PKD1_2_channel"/>
</dbReference>
<feature type="domain" description="Protein kinase" evidence="7">
    <location>
        <begin position="527"/>
        <end position="850"/>
    </location>
</feature>
<keyword evidence="2 6" id="KW-0812">Transmembrane</keyword>
<feature type="compositionally biased region" description="Acidic residues" evidence="5">
    <location>
        <begin position="895"/>
        <end position="905"/>
    </location>
</feature>
<feature type="transmembrane region" description="Helical" evidence="6">
    <location>
        <begin position="1387"/>
        <end position="1409"/>
    </location>
</feature>
<dbReference type="EMBL" id="LSRX01000278">
    <property type="protein sequence ID" value="OLQ01916.1"/>
    <property type="molecule type" value="Genomic_DNA"/>
</dbReference>
<dbReference type="GO" id="GO:0004672">
    <property type="term" value="F:protein kinase activity"/>
    <property type="evidence" value="ECO:0007669"/>
    <property type="project" value="InterPro"/>
</dbReference>
<dbReference type="InterPro" id="IPR000719">
    <property type="entry name" value="Prot_kinase_dom"/>
</dbReference>
<dbReference type="InterPro" id="IPR001245">
    <property type="entry name" value="Ser-Thr/Tyr_kinase_cat_dom"/>
</dbReference>
<dbReference type="Gene3D" id="3.40.140.10">
    <property type="entry name" value="Cytidine Deaminase, domain 2"/>
    <property type="match status" value="1"/>
</dbReference>
<accession>A0A1Q9E3B0</accession>
<dbReference type="Pfam" id="PF08016">
    <property type="entry name" value="PKD_channel"/>
    <property type="match status" value="1"/>
</dbReference>
<feature type="compositionally biased region" description="Low complexity" evidence="5">
    <location>
        <begin position="388"/>
        <end position="401"/>
    </location>
</feature>
<dbReference type="Gene3D" id="1.10.287.70">
    <property type="match status" value="1"/>
</dbReference>
<comment type="caution">
    <text evidence="8">The sequence shown here is derived from an EMBL/GenBank/DDBJ whole genome shotgun (WGS) entry which is preliminary data.</text>
</comment>
<keyword evidence="4 6" id="KW-0472">Membrane</keyword>
<feature type="region of interest" description="Disordered" evidence="5">
    <location>
        <begin position="53"/>
        <end position="75"/>
    </location>
</feature>
<dbReference type="CDD" id="cd01283">
    <property type="entry name" value="cytidine_deaminase"/>
    <property type="match status" value="1"/>
</dbReference>
<evidence type="ECO:0000313" key="8">
    <source>
        <dbReference type="EMBL" id="OLQ01916.1"/>
    </source>
</evidence>
<evidence type="ECO:0000256" key="1">
    <source>
        <dbReference type="ARBA" id="ARBA00004141"/>
    </source>
</evidence>
<feature type="transmembrane region" description="Helical" evidence="6">
    <location>
        <begin position="1606"/>
        <end position="1631"/>
    </location>
</feature>
<feature type="transmembrane region" description="Helical" evidence="6">
    <location>
        <begin position="1430"/>
        <end position="1454"/>
    </location>
</feature>
<organism evidence="8 9">
    <name type="scientific">Symbiodinium microadriaticum</name>
    <name type="common">Dinoflagellate</name>
    <name type="synonym">Zooxanthella microadriatica</name>
    <dbReference type="NCBI Taxonomy" id="2951"/>
    <lineage>
        <taxon>Eukaryota</taxon>
        <taxon>Sar</taxon>
        <taxon>Alveolata</taxon>
        <taxon>Dinophyceae</taxon>
        <taxon>Suessiales</taxon>
        <taxon>Symbiodiniaceae</taxon>
        <taxon>Symbiodinium</taxon>
    </lineage>
</organism>
<dbReference type="PANTHER" id="PTHR10877:SF183">
    <property type="entry name" value="AT14535P-RELATED"/>
    <property type="match status" value="1"/>
</dbReference>
<dbReference type="Pfam" id="PF14421">
    <property type="entry name" value="LmjF365940-deam"/>
    <property type="match status" value="1"/>
</dbReference>
<feature type="compositionally biased region" description="Basic and acidic residues" evidence="5">
    <location>
        <begin position="1795"/>
        <end position="1809"/>
    </location>
</feature>
<name>A0A1Q9E3B0_SYMMI</name>
<proteinExistence type="predicted"/>
<evidence type="ECO:0000256" key="3">
    <source>
        <dbReference type="ARBA" id="ARBA00022989"/>
    </source>
</evidence>
<dbReference type="PANTHER" id="PTHR10877">
    <property type="entry name" value="POLYCYSTIN FAMILY MEMBER"/>
    <property type="match status" value="1"/>
</dbReference>
<feature type="region of interest" description="Disordered" evidence="5">
    <location>
        <begin position="1784"/>
        <end position="1809"/>
    </location>
</feature>
<feature type="compositionally biased region" description="Basic and acidic residues" evidence="5">
    <location>
        <begin position="1063"/>
        <end position="1078"/>
    </location>
</feature>
<feature type="transmembrane region" description="Helical" evidence="6">
    <location>
        <begin position="1544"/>
        <end position="1569"/>
    </location>
</feature>
<reference evidence="8 9" key="1">
    <citation type="submission" date="2016-02" db="EMBL/GenBank/DDBJ databases">
        <title>Genome analysis of coral dinoflagellate symbionts highlights evolutionary adaptations to a symbiotic lifestyle.</title>
        <authorList>
            <person name="Aranda M."/>
            <person name="Li Y."/>
            <person name="Liew Y.J."/>
            <person name="Baumgarten S."/>
            <person name="Simakov O."/>
            <person name="Wilson M."/>
            <person name="Piel J."/>
            <person name="Ashoor H."/>
            <person name="Bougouffa S."/>
            <person name="Bajic V.B."/>
            <person name="Ryu T."/>
            <person name="Ravasi T."/>
            <person name="Bayer T."/>
            <person name="Micklem G."/>
            <person name="Kim H."/>
            <person name="Bhak J."/>
            <person name="Lajeunesse T.C."/>
            <person name="Voolstra C.R."/>
        </authorList>
    </citation>
    <scope>NUCLEOTIDE SEQUENCE [LARGE SCALE GENOMIC DNA]</scope>
    <source>
        <strain evidence="8 9">CCMP2467</strain>
    </source>
</reference>
<dbReference type="InterPro" id="IPR011009">
    <property type="entry name" value="Kinase-like_dom_sf"/>
</dbReference>
<dbReference type="SUPFAM" id="SSF53927">
    <property type="entry name" value="Cytidine deaminase-like"/>
    <property type="match status" value="1"/>
</dbReference>